<dbReference type="GO" id="GO:0004518">
    <property type="term" value="F:nuclease activity"/>
    <property type="evidence" value="ECO:0007669"/>
    <property type="project" value="UniProtKB-KW"/>
</dbReference>
<accession>A0A0B8ZVL7</accession>
<dbReference type="GO" id="GO:0016787">
    <property type="term" value="F:hydrolase activity"/>
    <property type="evidence" value="ECO:0007669"/>
    <property type="project" value="UniProtKB-KW"/>
</dbReference>
<evidence type="ECO:0000256" key="5">
    <source>
        <dbReference type="ARBA" id="ARBA00022801"/>
    </source>
</evidence>
<comment type="caution">
    <text evidence="9">The sequence shown here is derived from an EMBL/GenBank/DDBJ whole genome shotgun (WGS) entry which is preliminary data.</text>
</comment>
<proteinExistence type="inferred from homology"/>
<evidence type="ECO:0000256" key="4">
    <source>
        <dbReference type="ARBA" id="ARBA00022723"/>
    </source>
</evidence>
<keyword evidence="6" id="KW-0460">Magnesium</keyword>
<dbReference type="Pfam" id="PF01850">
    <property type="entry name" value="PIN"/>
    <property type="match status" value="1"/>
</dbReference>
<dbReference type="PATRIC" id="fig|48936.3.peg.4350"/>
<dbReference type="EMBL" id="JRVC01000031">
    <property type="protein sequence ID" value="KHS42303.1"/>
    <property type="molecule type" value="Genomic_DNA"/>
</dbReference>
<dbReference type="InterPro" id="IPR050556">
    <property type="entry name" value="Type_II_TA_system_RNase"/>
</dbReference>
<dbReference type="GO" id="GO:0046872">
    <property type="term" value="F:metal ion binding"/>
    <property type="evidence" value="ECO:0007669"/>
    <property type="project" value="UniProtKB-KW"/>
</dbReference>
<dbReference type="InterPro" id="IPR029060">
    <property type="entry name" value="PIN-like_dom_sf"/>
</dbReference>
<organism evidence="9 10">
    <name type="scientific">Novosphingobium subterraneum</name>
    <dbReference type="NCBI Taxonomy" id="48936"/>
    <lineage>
        <taxon>Bacteria</taxon>
        <taxon>Pseudomonadati</taxon>
        <taxon>Pseudomonadota</taxon>
        <taxon>Alphaproteobacteria</taxon>
        <taxon>Sphingomonadales</taxon>
        <taxon>Sphingomonadaceae</taxon>
        <taxon>Novosphingobium</taxon>
    </lineage>
</organism>
<feature type="domain" description="PIN" evidence="8">
    <location>
        <begin position="5"/>
        <end position="106"/>
    </location>
</feature>
<dbReference type="InterPro" id="IPR002716">
    <property type="entry name" value="PIN_dom"/>
</dbReference>
<evidence type="ECO:0000256" key="2">
    <source>
        <dbReference type="ARBA" id="ARBA00022649"/>
    </source>
</evidence>
<dbReference type="RefSeq" id="WP_039337932.1">
    <property type="nucleotide sequence ID" value="NZ_JRVC01000031.1"/>
</dbReference>
<evidence type="ECO:0000256" key="3">
    <source>
        <dbReference type="ARBA" id="ARBA00022722"/>
    </source>
</evidence>
<dbReference type="CDD" id="cd18737">
    <property type="entry name" value="PIN_VapC4-5_FitB-like"/>
    <property type="match status" value="1"/>
</dbReference>
<dbReference type="PANTHER" id="PTHR33653">
    <property type="entry name" value="RIBONUCLEASE VAPC2"/>
    <property type="match status" value="1"/>
</dbReference>
<name>A0A0B8ZVL7_9SPHN</name>
<keyword evidence="10" id="KW-1185">Reference proteome</keyword>
<keyword evidence="3" id="KW-0540">Nuclease</keyword>
<dbReference type="AlphaFoldDB" id="A0A0B8ZVL7"/>
<evidence type="ECO:0000313" key="9">
    <source>
        <dbReference type="EMBL" id="KHS42303.1"/>
    </source>
</evidence>
<dbReference type="STRING" id="48936.NJ75_04317"/>
<protein>
    <submittedName>
        <fullName evidence="9">Twitching motility protein PilT</fullName>
    </submittedName>
</protein>
<dbReference type="Proteomes" id="UP000031338">
    <property type="component" value="Unassembled WGS sequence"/>
</dbReference>
<evidence type="ECO:0000259" key="8">
    <source>
        <dbReference type="Pfam" id="PF01850"/>
    </source>
</evidence>
<evidence type="ECO:0000256" key="1">
    <source>
        <dbReference type="ARBA" id="ARBA00001946"/>
    </source>
</evidence>
<keyword evidence="5" id="KW-0378">Hydrolase</keyword>
<reference evidence="9 10" key="1">
    <citation type="submission" date="2014-10" db="EMBL/GenBank/DDBJ databases">
        <title>Draft genome sequence of Novosphingobium subterraneum DSM 12447.</title>
        <authorList>
            <person name="Gan H.M."/>
            <person name="Gan H.Y."/>
            <person name="Savka M.A."/>
        </authorList>
    </citation>
    <scope>NUCLEOTIDE SEQUENCE [LARGE SCALE GENOMIC DNA]</scope>
    <source>
        <strain evidence="9 10">DSM 12447</strain>
    </source>
</reference>
<dbReference type="SUPFAM" id="SSF88723">
    <property type="entry name" value="PIN domain-like"/>
    <property type="match status" value="1"/>
</dbReference>
<evidence type="ECO:0000313" key="10">
    <source>
        <dbReference type="Proteomes" id="UP000031338"/>
    </source>
</evidence>
<comment type="cofactor">
    <cofactor evidence="1">
        <name>Mg(2+)</name>
        <dbReference type="ChEBI" id="CHEBI:18420"/>
    </cofactor>
</comment>
<evidence type="ECO:0000256" key="6">
    <source>
        <dbReference type="ARBA" id="ARBA00022842"/>
    </source>
</evidence>
<sequence>MSAPFFDTNIVIDWLRRMPHATQEIARYRSHRISRIVWTEVMAGEALERRDLVREALSHFDCVEIDARIATAAADIRYRSRMKLMDAYILATAQVNGAILITRNTKDFPATMPGIRVPYTL</sequence>
<keyword evidence="4" id="KW-0479">Metal-binding</keyword>
<evidence type="ECO:0000256" key="7">
    <source>
        <dbReference type="ARBA" id="ARBA00038093"/>
    </source>
</evidence>
<gene>
    <name evidence="9" type="ORF">NJ75_04317</name>
</gene>
<dbReference type="PANTHER" id="PTHR33653:SF1">
    <property type="entry name" value="RIBONUCLEASE VAPC2"/>
    <property type="match status" value="1"/>
</dbReference>
<comment type="similarity">
    <text evidence="7">Belongs to the PINc/VapC protein family.</text>
</comment>
<dbReference type="Gene3D" id="3.40.50.1010">
    <property type="entry name" value="5'-nuclease"/>
    <property type="match status" value="1"/>
</dbReference>
<keyword evidence="2" id="KW-1277">Toxin-antitoxin system</keyword>